<comment type="caution">
    <text evidence="5">The sequence shown here is derived from an EMBL/GenBank/DDBJ whole genome shotgun (WGS) entry which is preliminary data.</text>
</comment>
<dbReference type="Gene3D" id="1.20.5.4090">
    <property type="match status" value="10"/>
</dbReference>
<dbReference type="AlphaFoldDB" id="A0AAE0PRV8"/>
<feature type="coiled-coil region" evidence="3">
    <location>
        <begin position="212"/>
        <end position="271"/>
    </location>
</feature>
<feature type="coiled-coil region" evidence="3">
    <location>
        <begin position="476"/>
        <end position="535"/>
    </location>
</feature>
<feature type="region of interest" description="Disordered" evidence="4">
    <location>
        <begin position="1"/>
        <end position="52"/>
    </location>
</feature>
<feature type="coiled-coil region" evidence="3">
    <location>
        <begin position="564"/>
        <end position="623"/>
    </location>
</feature>
<dbReference type="EMBL" id="JAUCMX010000150">
    <property type="protein sequence ID" value="KAK3506123.1"/>
    <property type="molecule type" value="Genomic_DNA"/>
</dbReference>
<proteinExistence type="inferred from homology"/>
<evidence type="ECO:0000256" key="1">
    <source>
        <dbReference type="ARBA" id="ARBA00008275"/>
    </source>
</evidence>
<protein>
    <submittedName>
        <fullName evidence="5">Uncharacterized protein</fullName>
    </submittedName>
</protein>
<dbReference type="Proteomes" id="UP001274896">
    <property type="component" value="Unassembled WGS sequence"/>
</dbReference>
<comment type="similarity">
    <text evidence="1">Belongs to the LRRFIP family.</text>
</comment>
<name>A0AAE0PRV8_9TELE</name>
<keyword evidence="6" id="KW-1185">Reference proteome</keyword>
<dbReference type="InterPro" id="IPR019139">
    <property type="entry name" value="LRRFIP1/2"/>
</dbReference>
<feature type="coiled-coil region" evidence="3">
    <location>
        <begin position="828"/>
        <end position="894"/>
    </location>
</feature>
<dbReference type="PANTHER" id="PTHR19212:SF5">
    <property type="entry name" value="LEUCINE-RICH REPEAT FLIGHTLESS-INTERACTING PROTEIN 1"/>
    <property type="match status" value="1"/>
</dbReference>
<feature type="compositionally biased region" description="Basic and acidic residues" evidence="4">
    <location>
        <begin position="36"/>
        <end position="52"/>
    </location>
</feature>
<dbReference type="PANTHER" id="PTHR19212">
    <property type="entry name" value="LEUCINE RICH REPEAT IN FLII INTERACTING PROTEIN"/>
    <property type="match status" value="1"/>
</dbReference>
<feature type="coiled-coil region" evidence="3">
    <location>
        <begin position="300"/>
        <end position="359"/>
    </location>
</feature>
<organism evidence="5 6">
    <name type="scientific">Hemibagrus guttatus</name>
    <dbReference type="NCBI Taxonomy" id="175788"/>
    <lineage>
        <taxon>Eukaryota</taxon>
        <taxon>Metazoa</taxon>
        <taxon>Chordata</taxon>
        <taxon>Craniata</taxon>
        <taxon>Vertebrata</taxon>
        <taxon>Euteleostomi</taxon>
        <taxon>Actinopterygii</taxon>
        <taxon>Neopterygii</taxon>
        <taxon>Teleostei</taxon>
        <taxon>Ostariophysi</taxon>
        <taxon>Siluriformes</taxon>
        <taxon>Bagridae</taxon>
        <taxon>Hemibagrus</taxon>
    </lineage>
</organism>
<dbReference type="GO" id="GO:0000978">
    <property type="term" value="F:RNA polymerase II cis-regulatory region sequence-specific DNA binding"/>
    <property type="evidence" value="ECO:0007669"/>
    <property type="project" value="TreeGrafter"/>
</dbReference>
<evidence type="ECO:0000256" key="3">
    <source>
        <dbReference type="SAM" id="Coils"/>
    </source>
</evidence>
<accession>A0AAE0PRV8</accession>
<evidence type="ECO:0000256" key="2">
    <source>
        <dbReference type="ARBA" id="ARBA00023054"/>
    </source>
</evidence>
<sequence length="922" mass="107086">MTSTAEPQSRMTSTAERQDQATSTAEQQLRATSTAEHSHRATSTDERQLRGDDVRLAEVSLADAELKNQKALESISQLEEEKSELTDLVNTLFTRELEQGELLCHTQLEVYELENEREQKHKAHSALLLEYEEIKKELTRTEEVLKVSLADAELKNQKALESISQLEEEKSELTDLVNTLFTRELEQGELLCHTQLEVYELENEREQKHKAHSALLLEYEEIKKELTRTEEVLKVSLADAELKNQKALESISQLEEEKSELTDLVNTLFTRELEQGELLCHTQLEVYELENEREQKHKAHSALLLEYEEIKKELTRTEEVLKVSLADAELKNQKALESISQLEEEKSELTDLVNTLFTRELEQGELLCHTQLEVYELENEREQKHKAHSALLLEYEEIKKELTRTEEVLKVSLADAELKNQKALESISQLEEEKSELTDLVNTLFTRELEQGELLCHTQLEVYELENEREQKHKAHSALLLEYEEIKKELTRTEEVLKVSLADAELKNQKALESISQLEEEKSELTDLVNTLFTRELEQGELLCHTQLEVYELENEREQKHKAHSALLLEYEEIKKELTRTEEVLKVSLADAELKNQKALESISQLEEEKSELTDLVNTLFTRELEQGELLCHTQLEVYELENEREQKHKAHSALLLEYEEIKKELTRTEEVLKVSLADAELKNQKALESISQLEEEKSELTDLVNTLFTRELEQGELLCHTQLEVYELENEREQKHKAHSALLLEYEEIKKELTRTEEVLKVSLADPELKNQKALESISQLEEEKSELTDLVNTLFTRELEQGELLCHTQLEVYELENEREKKHKAHSALLLEYEEIKKELTRTEEVLKVSLTDAELKNQKALESISQLEEEKSELTKLVNTLRSTVEDLEGQLCDSNLHFDKLKNVCFRLLHPPVRVSAD</sequence>
<feature type="coiled-coil region" evidence="3">
    <location>
        <begin position="124"/>
        <end position="183"/>
    </location>
</feature>
<feature type="coiled-coil region" evidence="3">
    <location>
        <begin position="652"/>
        <end position="711"/>
    </location>
</feature>
<feature type="coiled-coil region" evidence="3">
    <location>
        <begin position="61"/>
        <end position="95"/>
    </location>
</feature>
<feature type="coiled-coil region" evidence="3">
    <location>
        <begin position="740"/>
        <end position="799"/>
    </location>
</feature>
<evidence type="ECO:0000256" key="4">
    <source>
        <dbReference type="SAM" id="MobiDB-lite"/>
    </source>
</evidence>
<feature type="compositionally biased region" description="Polar residues" evidence="4">
    <location>
        <begin position="1"/>
        <end position="35"/>
    </location>
</feature>
<feature type="coiled-coil region" evidence="3">
    <location>
        <begin position="388"/>
        <end position="447"/>
    </location>
</feature>
<keyword evidence="2 3" id="KW-0175">Coiled coil</keyword>
<evidence type="ECO:0000313" key="6">
    <source>
        <dbReference type="Proteomes" id="UP001274896"/>
    </source>
</evidence>
<evidence type="ECO:0000313" key="5">
    <source>
        <dbReference type="EMBL" id="KAK3506123.1"/>
    </source>
</evidence>
<reference evidence="5" key="1">
    <citation type="submission" date="2023-06" db="EMBL/GenBank/DDBJ databases">
        <title>Male Hemibagrus guttatus genome.</title>
        <authorList>
            <person name="Bian C."/>
        </authorList>
    </citation>
    <scope>NUCLEOTIDE SEQUENCE</scope>
    <source>
        <strain evidence="5">Male_cb2023</strain>
        <tissue evidence="5">Muscle</tissue>
    </source>
</reference>
<dbReference type="GO" id="GO:0000981">
    <property type="term" value="F:DNA-binding transcription factor activity, RNA polymerase II-specific"/>
    <property type="evidence" value="ECO:0007669"/>
    <property type="project" value="TreeGrafter"/>
</dbReference>
<gene>
    <name evidence="5" type="ORF">QTP70_018023</name>
</gene>